<evidence type="ECO:0000259" key="3">
    <source>
        <dbReference type="PROSITE" id="PS51186"/>
    </source>
</evidence>
<reference evidence="4" key="1">
    <citation type="submission" date="2023-06" db="EMBL/GenBank/DDBJ databases">
        <title>Gycomyces niveus sp.nov., a novel actinomycete isolated from soil in Shouguang.</title>
        <authorList>
            <person name="Yang X."/>
            <person name="Zhao J."/>
        </authorList>
    </citation>
    <scope>NUCLEOTIDE SEQUENCE</scope>
    <source>
        <strain evidence="4">NEAU C2</strain>
    </source>
</reference>
<evidence type="ECO:0000256" key="2">
    <source>
        <dbReference type="ARBA" id="ARBA00023315"/>
    </source>
</evidence>
<keyword evidence="5" id="KW-1185">Reference proteome</keyword>
<dbReference type="PANTHER" id="PTHR43877">
    <property type="entry name" value="AMINOALKYLPHOSPHONATE N-ACETYLTRANSFERASE-RELATED-RELATED"/>
    <property type="match status" value="1"/>
</dbReference>
<evidence type="ECO:0000313" key="4">
    <source>
        <dbReference type="EMBL" id="MDN3239736.1"/>
    </source>
</evidence>
<dbReference type="EMBL" id="JAUEMJ010000002">
    <property type="protein sequence ID" value="MDN3239736.1"/>
    <property type="molecule type" value="Genomic_DNA"/>
</dbReference>
<dbReference type="RefSeq" id="WP_289956725.1">
    <property type="nucleotide sequence ID" value="NZ_JAUEMJ010000002.1"/>
</dbReference>
<organism evidence="4 5">
    <name type="scientific">Glycomyces tritici</name>
    <dbReference type="NCBI Taxonomy" id="2665176"/>
    <lineage>
        <taxon>Bacteria</taxon>
        <taxon>Bacillati</taxon>
        <taxon>Actinomycetota</taxon>
        <taxon>Actinomycetes</taxon>
        <taxon>Glycomycetales</taxon>
        <taxon>Glycomycetaceae</taxon>
        <taxon>Glycomyces</taxon>
    </lineage>
</organism>
<sequence>MPTIATWTIEARDWDDPQGASLRTSQRAELDERYGCDDHEPGPLPSAADVSVFLMAFGSDGEAIGCGALRELDASSAEVKRMYVTPESRGSGVAAALLAALEDAARERGWTTVKLETGVAQPDAIRFYEREGYHRIPRFGHYADWDISVCYAKSLV</sequence>
<dbReference type="Proteomes" id="UP001171902">
    <property type="component" value="Unassembled WGS sequence"/>
</dbReference>
<dbReference type="PROSITE" id="PS51186">
    <property type="entry name" value="GNAT"/>
    <property type="match status" value="1"/>
</dbReference>
<dbReference type="InterPro" id="IPR050832">
    <property type="entry name" value="Bact_Acetyltransf"/>
</dbReference>
<accession>A0ABT7YM79</accession>
<evidence type="ECO:0000256" key="1">
    <source>
        <dbReference type="ARBA" id="ARBA00022679"/>
    </source>
</evidence>
<keyword evidence="1" id="KW-0808">Transferase</keyword>
<dbReference type="Pfam" id="PF00583">
    <property type="entry name" value="Acetyltransf_1"/>
    <property type="match status" value="1"/>
</dbReference>
<dbReference type="SUPFAM" id="SSF55729">
    <property type="entry name" value="Acyl-CoA N-acyltransferases (Nat)"/>
    <property type="match status" value="1"/>
</dbReference>
<feature type="domain" description="N-acetyltransferase" evidence="3">
    <location>
        <begin position="4"/>
        <end position="156"/>
    </location>
</feature>
<comment type="caution">
    <text evidence="4">The sequence shown here is derived from an EMBL/GenBank/DDBJ whole genome shotgun (WGS) entry which is preliminary data.</text>
</comment>
<dbReference type="PANTHER" id="PTHR43877:SF2">
    <property type="entry name" value="AMINOALKYLPHOSPHONATE N-ACETYLTRANSFERASE-RELATED"/>
    <property type="match status" value="1"/>
</dbReference>
<keyword evidence="2" id="KW-0012">Acyltransferase</keyword>
<proteinExistence type="predicted"/>
<evidence type="ECO:0000313" key="5">
    <source>
        <dbReference type="Proteomes" id="UP001171902"/>
    </source>
</evidence>
<protein>
    <submittedName>
        <fullName evidence="4">GNAT family N-acetyltransferase</fullName>
    </submittedName>
</protein>
<name>A0ABT7YM79_9ACTN</name>
<gene>
    <name evidence="4" type="ORF">QWI33_08375</name>
</gene>
<dbReference type="Gene3D" id="3.40.630.30">
    <property type="match status" value="1"/>
</dbReference>
<dbReference type="InterPro" id="IPR016181">
    <property type="entry name" value="Acyl_CoA_acyltransferase"/>
</dbReference>
<dbReference type="InterPro" id="IPR000182">
    <property type="entry name" value="GNAT_dom"/>
</dbReference>